<dbReference type="PROSITE" id="PS51504">
    <property type="entry name" value="H15"/>
    <property type="match status" value="1"/>
</dbReference>
<dbReference type="Gene3D" id="1.10.10.10">
    <property type="entry name" value="Winged helix-like DNA-binding domain superfamily/Winged helix DNA-binding domain"/>
    <property type="match status" value="1"/>
</dbReference>
<feature type="region of interest" description="Disordered" evidence="1">
    <location>
        <begin position="90"/>
        <end position="168"/>
    </location>
</feature>
<dbReference type="Pfam" id="PF00538">
    <property type="entry name" value="Linker_histone"/>
    <property type="match status" value="1"/>
</dbReference>
<accession>A0ABD2WM38</accession>
<dbReference type="InterPro" id="IPR036388">
    <property type="entry name" value="WH-like_DNA-bd_sf"/>
</dbReference>
<dbReference type="InterPro" id="IPR005818">
    <property type="entry name" value="Histone_H1/H5_H15"/>
</dbReference>
<evidence type="ECO:0000313" key="3">
    <source>
        <dbReference type="EMBL" id="KAL3393810.1"/>
    </source>
</evidence>
<gene>
    <name evidence="3" type="ORF">TKK_012045</name>
</gene>
<evidence type="ECO:0000313" key="4">
    <source>
        <dbReference type="Proteomes" id="UP001627154"/>
    </source>
</evidence>
<reference evidence="3 4" key="1">
    <citation type="journal article" date="2024" name="bioRxiv">
        <title>A reference genome for Trichogramma kaykai: A tiny desert-dwelling parasitoid wasp with competing sex-ratio distorters.</title>
        <authorList>
            <person name="Culotta J."/>
            <person name="Lindsey A.R."/>
        </authorList>
    </citation>
    <scope>NUCLEOTIDE SEQUENCE [LARGE SCALE GENOMIC DNA]</scope>
    <source>
        <strain evidence="3 4">KSX58</strain>
    </source>
</reference>
<dbReference type="EMBL" id="JBJJXI010000096">
    <property type="protein sequence ID" value="KAL3393810.1"/>
    <property type="molecule type" value="Genomic_DNA"/>
</dbReference>
<protein>
    <recommendedName>
        <fullName evidence="2">H15 domain-containing protein</fullName>
    </recommendedName>
</protein>
<dbReference type="SUPFAM" id="SSF46785">
    <property type="entry name" value="Winged helix' DNA-binding domain"/>
    <property type="match status" value="1"/>
</dbReference>
<feature type="compositionally biased region" description="Polar residues" evidence="1">
    <location>
        <begin position="139"/>
        <end position="151"/>
    </location>
</feature>
<sequence>MQQPPEKSQAKQVRSGKLIEQVMQAISALADKQGSSTKDILSYVTKNSKGTNRNLTLKVQQALKQGVRDGKIKLRSGRYKIIIISVKATADPVNSKSEATRGTTAAGGGSSSSQRKRAKRVTLKVPSTPSRPSGKDKAATNQTSTKSSNAGSKDPSGGSGVGKKNKHQ</sequence>
<dbReference type="Proteomes" id="UP001627154">
    <property type="component" value="Unassembled WGS sequence"/>
</dbReference>
<evidence type="ECO:0000259" key="2">
    <source>
        <dbReference type="PROSITE" id="PS51504"/>
    </source>
</evidence>
<organism evidence="3 4">
    <name type="scientific">Trichogramma kaykai</name>
    <dbReference type="NCBI Taxonomy" id="54128"/>
    <lineage>
        <taxon>Eukaryota</taxon>
        <taxon>Metazoa</taxon>
        <taxon>Ecdysozoa</taxon>
        <taxon>Arthropoda</taxon>
        <taxon>Hexapoda</taxon>
        <taxon>Insecta</taxon>
        <taxon>Pterygota</taxon>
        <taxon>Neoptera</taxon>
        <taxon>Endopterygota</taxon>
        <taxon>Hymenoptera</taxon>
        <taxon>Apocrita</taxon>
        <taxon>Proctotrupomorpha</taxon>
        <taxon>Chalcidoidea</taxon>
        <taxon>Trichogrammatidae</taxon>
        <taxon>Trichogramma</taxon>
    </lineage>
</organism>
<evidence type="ECO:0000256" key="1">
    <source>
        <dbReference type="SAM" id="MobiDB-lite"/>
    </source>
</evidence>
<proteinExistence type="predicted"/>
<dbReference type="InterPro" id="IPR036390">
    <property type="entry name" value="WH_DNA-bd_sf"/>
</dbReference>
<feature type="domain" description="H15" evidence="2">
    <location>
        <begin position="14"/>
        <end position="83"/>
    </location>
</feature>
<name>A0ABD2WM38_9HYME</name>
<keyword evidence="4" id="KW-1185">Reference proteome</keyword>
<dbReference type="AlphaFoldDB" id="A0ABD2WM38"/>
<comment type="caution">
    <text evidence="3">The sequence shown here is derived from an EMBL/GenBank/DDBJ whole genome shotgun (WGS) entry which is preliminary data.</text>
</comment>